<keyword evidence="1" id="KW-0132">Cell division</keyword>
<dbReference type="Pfam" id="PF02984">
    <property type="entry name" value="Cyclin_C"/>
    <property type="match status" value="1"/>
</dbReference>
<dbReference type="Gene3D" id="1.10.472.10">
    <property type="entry name" value="Cyclin-like"/>
    <property type="match status" value="2"/>
</dbReference>
<comment type="caution">
    <text evidence="6">The sequence shown here is derived from an EMBL/GenBank/DDBJ whole genome shotgun (WGS) entry which is preliminary data.</text>
</comment>
<dbReference type="GO" id="GO:0051301">
    <property type="term" value="P:cell division"/>
    <property type="evidence" value="ECO:0007669"/>
    <property type="project" value="UniProtKB-KW"/>
</dbReference>
<dbReference type="Proteomes" id="UP000317650">
    <property type="component" value="Chromosome 9"/>
</dbReference>
<feature type="region of interest" description="Disordered" evidence="4">
    <location>
        <begin position="221"/>
        <end position="252"/>
    </location>
</feature>
<keyword evidence="2" id="KW-0195">Cyclin</keyword>
<dbReference type="Pfam" id="PF00134">
    <property type="entry name" value="Cyclin_N"/>
    <property type="match status" value="1"/>
</dbReference>
<accession>A0A4S8ILP6</accession>
<dbReference type="SMART" id="SM01332">
    <property type="entry name" value="Cyclin_C"/>
    <property type="match status" value="1"/>
</dbReference>
<evidence type="ECO:0000259" key="5">
    <source>
        <dbReference type="SMART" id="SM01332"/>
    </source>
</evidence>
<dbReference type="SUPFAM" id="SSF47954">
    <property type="entry name" value="Cyclin-like"/>
    <property type="match status" value="2"/>
</dbReference>
<evidence type="ECO:0000256" key="2">
    <source>
        <dbReference type="ARBA" id="ARBA00023127"/>
    </source>
</evidence>
<evidence type="ECO:0000313" key="6">
    <source>
        <dbReference type="EMBL" id="THU48452.1"/>
    </source>
</evidence>
<gene>
    <name evidence="6" type="ORF">C4D60_Mb09t26410</name>
</gene>
<dbReference type="InterPro" id="IPR004367">
    <property type="entry name" value="Cyclin_C-dom"/>
</dbReference>
<dbReference type="InterPro" id="IPR036915">
    <property type="entry name" value="Cyclin-like_sf"/>
</dbReference>
<sequence>MKYIYTATQQMPSNAAEPPCSVGPATAYLAVTYLDRFLTKRVTQVKKPWFTVFLSLTCLSLASKMLDHGFSVAEFQATQPFQFMPETIERLQYLVLESLGWRMRSITPFAFLDYFLSSFPSTDPRQVRDLKDRASKTLFQEMLLGFKPSVIAASALHFAAFDLFPAQFPDFEAAVSSSLGLDPEKLRVCQEIMRKVNTNRCDLAAAKKVVSGSYTPLAAMEHGGEGDTIAGSGSGSDGRDDGKATFQIVPTK</sequence>
<feature type="domain" description="Cyclin C-terminal" evidence="5">
    <location>
        <begin position="106"/>
        <end position="219"/>
    </location>
</feature>
<dbReference type="PANTHER" id="PTHR10177">
    <property type="entry name" value="CYCLINS"/>
    <property type="match status" value="1"/>
</dbReference>
<evidence type="ECO:0000256" key="4">
    <source>
        <dbReference type="SAM" id="MobiDB-lite"/>
    </source>
</evidence>
<keyword evidence="3" id="KW-0131">Cell cycle</keyword>
<evidence type="ECO:0000256" key="1">
    <source>
        <dbReference type="ARBA" id="ARBA00022618"/>
    </source>
</evidence>
<dbReference type="InterPro" id="IPR039361">
    <property type="entry name" value="Cyclin"/>
</dbReference>
<dbReference type="CDD" id="cd20544">
    <property type="entry name" value="CYCLIN_AtCycD-like_rpt2"/>
    <property type="match status" value="1"/>
</dbReference>
<dbReference type="AlphaFoldDB" id="A0A4S8ILP6"/>
<keyword evidence="7" id="KW-1185">Reference proteome</keyword>
<reference evidence="6 7" key="1">
    <citation type="journal article" date="2019" name="Nat. Plants">
        <title>Genome sequencing of Musa balbisiana reveals subgenome evolution and function divergence in polyploid bananas.</title>
        <authorList>
            <person name="Yao X."/>
        </authorList>
    </citation>
    <scope>NUCLEOTIDE SEQUENCE [LARGE SCALE GENOMIC DNA]</scope>
    <source>
        <strain evidence="7">cv. DH-PKW</strain>
        <tissue evidence="6">Leaves</tissue>
    </source>
</reference>
<name>A0A4S8ILP6_MUSBA</name>
<protein>
    <recommendedName>
        <fullName evidence="5">Cyclin C-terminal domain-containing protein</fullName>
    </recommendedName>
</protein>
<proteinExistence type="predicted"/>
<dbReference type="InterPro" id="IPR006671">
    <property type="entry name" value="Cyclin_N"/>
</dbReference>
<evidence type="ECO:0000313" key="7">
    <source>
        <dbReference type="Proteomes" id="UP000317650"/>
    </source>
</evidence>
<organism evidence="6 7">
    <name type="scientific">Musa balbisiana</name>
    <name type="common">Banana</name>
    <dbReference type="NCBI Taxonomy" id="52838"/>
    <lineage>
        <taxon>Eukaryota</taxon>
        <taxon>Viridiplantae</taxon>
        <taxon>Streptophyta</taxon>
        <taxon>Embryophyta</taxon>
        <taxon>Tracheophyta</taxon>
        <taxon>Spermatophyta</taxon>
        <taxon>Magnoliopsida</taxon>
        <taxon>Liliopsida</taxon>
        <taxon>Zingiberales</taxon>
        <taxon>Musaceae</taxon>
        <taxon>Musa</taxon>
    </lineage>
</organism>
<dbReference type="EMBL" id="PYDT01000010">
    <property type="protein sequence ID" value="THU48452.1"/>
    <property type="molecule type" value="Genomic_DNA"/>
</dbReference>
<evidence type="ECO:0000256" key="3">
    <source>
        <dbReference type="ARBA" id="ARBA00023306"/>
    </source>
</evidence>
<dbReference type="STRING" id="52838.A0A4S8ILP6"/>